<dbReference type="InterPro" id="IPR024463">
    <property type="entry name" value="Transposase_TnpC_homeodom"/>
</dbReference>
<evidence type="ECO:0000256" key="1">
    <source>
        <dbReference type="SAM" id="Coils"/>
    </source>
</evidence>
<dbReference type="InterPro" id="IPR052344">
    <property type="entry name" value="Transposase-related"/>
</dbReference>
<feature type="domain" description="Transposase IS66 central" evidence="3">
    <location>
        <begin position="187"/>
        <end position="258"/>
    </location>
</feature>
<dbReference type="GO" id="GO:0003677">
    <property type="term" value="F:DNA binding"/>
    <property type="evidence" value="ECO:0007669"/>
    <property type="project" value="UniProtKB-KW"/>
</dbReference>
<evidence type="ECO:0000256" key="2">
    <source>
        <dbReference type="SAM" id="MobiDB-lite"/>
    </source>
</evidence>
<proteinExistence type="predicted"/>
<dbReference type="EMBL" id="FUYE01000018">
    <property type="protein sequence ID" value="SKB05524.1"/>
    <property type="molecule type" value="Genomic_DNA"/>
</dbReference>
<keyword evidence="1" id="KW-0175">Coiled coil</keyword>
<keyword evidence="6" id="KW-1185">Reference proteome</keyword>
<sequence length="264" mass="29801">MMPANLLHELAAQRQLVATQQTQIESLKMELEQLKQHNEVLRLKVDAMARKLFGRSSEKLDPAQLQIVFEALQNKVPEDGPKKPEASEDAPCGSEADEAARRQTARQKRSLEQMLEGLPVTEVIIDPDEVKADPQAWVCMGAEVTRLMDYTPGKFSCQKIIRRKYVRREARHLPPITAPLSLLQERCIATPRLLAHTLTQRFELHLPYYRIEQMYGRAGVPITRQTLSNRGGMCADACGLIIQAMQREVFADGYVQIDALSGAR</sequence>
<protein>
    <submittedName>
        <fullName evidence="5">Transposase C of IS166 homeodomain-containing protein</fullName>
    </submittedName>
</protein>
<keyword evidence="5" id="KW-0371">Homeobox</keyword>
<feature type="compositionally biased region" description="Basic and acidic residues" evidence="2">
    <location>
        <begin position="76"/>
        <end position="86"/>
    </location>
</feature>
<reference evidence="6" key="1">
    <citation type="submission" date="2017-02" db="EMBL/GenBank/DDBJ databases">
        <authorList>
            <person name="Varghese N."/>
            <person name="Submissions S."/>
        </authorList>
    </citation>
    <scope>NUCLEOTIDE SEQUENCE [LARGE SCALE GENOMIC DNA]</scope>
    <source>
        <strain evidence="6">ATCC 700200</strain>
    </source>
</reference>
<evidence type="ECO:0000313" key="6">
    <source>
        <dbReference type="Proteomes" id="UP000190774"/>
    </source>
</evidence>
<feature type="region of interest" description="Disordered" evidence="2">
    <location>
        <begin position="75"/>
        <end position="108"/>
    </location>
</feature>
<dbReference type="STRING" id="48467.SAMN02745166_04295"/>
<accession>A0A1T4YUM4</accession>
<dbReference type="Pfam" id="PF13007">
    <property type="entry name" value="LZ_Tnp_IS66"/>
    <property type="match status" value="1"/>
</dbReference>
<dbReference type="InterPro" id="IPR004291">
    <property type="entry name" value="Transposase_IS66_central"/>
</dbReference>
<dbReference type="Proteomes" id="UP000190774">
    <property type="component" value="Unassembled WGS sequence"/>
</dbReference>
<dbReference type="PANTHER" id="PTHR33678:SF1">
    <property type="entry name" value="BLL1576 PROTEIN"/>
    <property type="match status" value="1"/>
</dbReference>
<feature type="coiled-coil region" evidence="1">
    <location>
        <begin position="10"/>
        <end position="51"/>
    </location>
</feature>
<keyword evidence="5" id="KW-0238">DNA-binding</keyword>
<evidence type="ECO:0000259" key="3">
    <source>
        <dbReference type="Pfam" id="PF03050"/>
    </source>
</evidence>
<name>A0A1T4YUM4_9BACT</name>
<dbReference type="PANTHER" id="PTHR33678">
    <property type="entry name" value="BLL1576 PROTEIN"/>
    <property type="match status" value="1"/>
</dbReference>
<feature type="domain" description="Transposase TnpC homeodomain" evidence="4">
    <location>
        <begin position="41"/>
        <end position="123"/>
    </location>
</feature>
<evidence type="ECO:0000313" key="5">
    <source>
        <dbReference type="EMBL" id="SKB05524.1"/>
    </source>
</evidence>
<dbReference type="AlphaFoldDB" id="A0A1T4YUM4"/>
<dbReference type="Pfam" id="PF03050">
    <property type="entry name" value="DDE_Tnp_IS66"/>
    <property type="match status" value="1"/>
</dbReference>
<gene>
    <name evidence="5" type="ORF">SAMN02745166_04295</name>
</gene>
<organism evidence="5 6">
    <name type="scientific">Prosthecobacter debontii</name>
    <dbReference type="NCBI Taxonomy" id="48467"/>
    <lineage>
        <taxon>Bacteria</taxon>
        <taxon>Pseudomonadati</taxon>
        <taxon>Verrucomicrobiota</taxon>
        <taxon>Verrucomicrobiia</taxon>
        <taxon>Verrucomicrobiales</taxon>
        <taxon>Verrucomicrobiaceae</taxon>
        <taxon>Prosthecobacter</taxon>
    </lineage>
</organism>
<evidence type="ECO:0000259" key="4">
    <source>
        <dbReference type="Pfam" id="PF13007"/>
    </source>
</evidence>